<dbReference type="SUPFAM" id="SSF55455">
    <property type="entry name" value="SRF-like"/>
    <property type="match status" value="1"/>
</dbReference>
<dbReference type="AlphaFoldDB" id="A0A168SBP4"/>
<dbReference type="InterPro" id="IPR002100">
    <property type="entry name" value="TF_MADSbox"/>
</dbReference>
<dbReference type="CDD" id="cd00266">
    <property type="entry name" value="MADS_SRF_like"/>
    <property type="match status" value="1"/>
</dbReference>
<dbReference type="EMBL" id="LT554888">
    <property type="protein sequence ID" value="SAM08200.1"/>
    <property type="molecule type" value="Genomic_DNA"/>
</dbReference>
<dbReference type="InParanoid" id="A0A168SBP4"/>
<feature type="domain" description="MADS-box" evidence="7">
    <location>
        <begin position="49"/>
        <end position="109"/>
    </location>
</feature>
<evidence type="ECO:0000313" key="9">
    <source>
        <dbReference type="Proteomes" id="UP000078561"/>
    </source>
</evidence>
<dbReference type="Proteomes" id="UP000078561">
    <property type="component" value="Unassembled WGS sequence"/>
</dbReference>
<dbReference type="Pfam" id="PF00319">
    <property type="entry name" value="SRF-TF"/>
    <property type="match status" value="1"/>
</dbReference>
<keyword evidence="9" id="KW-1185">Reference proteome</keyword>
<dbReference type="GO" id="GO:0000981">
    <property type="term" value="F:DNA-binding transcription factor activity, RNA polymerase II-specific"/>
    <property type="evidence" value="ECO:0007669"/>
    <property type="project" value="InterPro"/>
</dbReference>
<dbReference type="GO" id="GO:0000987">
    <property type="term" value="F:cis-regulatory region sequence-specific DNA binding"/>
    <property type="evidence" value="ECO:0007669"/>
    <property type="project" value="InterPro"/>
</dbReference>
<keyword evidence="2" id="KW-0805">Transcription regulation</keyword>
<evidence type="ECO:0000256" key="2">
    <source>
        <dbReference type="ARBA" id="ARBA00023015"/>
    </source>
</evidence>
<dbReference type="PROSITE" id="PS50066">
    <property type="entry name" value="MADS_BOX_2"/>
    <property type="match status" value="1"/>
</dbReference>
<feature type="compositionally biased region" description="Low complexity" evidence="6">
    <location>
        <begin position="295"/>
        <end position="314"/>
    </location>
</feature>
<dbReference type="GO" id="GO:0045944">
    <property type="term" value="P:positive regulation of transcription by RNA polymerase II"/>
    <property type="evidence" value="ECO:0007669"/>
    <property type="project" value="InterPro"/>
</dbReference>
<dbReference type="STRING" id="4829.A0A168SBP4"/>
<feature type="compositionally biased region" description="Polar residues" evidence="6">
    <location>
        <begin position="192"/>
        <end position="209"/>
    </location>
</feature>
<proteinExistence type="predicted"/>
<evidence type="ECO:0000256" key="5">
    <source>
        <dbReference type="ARBA" id="ARBA00023242"/>
    </source>
</evidence>
<dbReference type="GO" id="GO:0046983">
    <property type="term" value="F:protein dimerization activity"/>
    <property type="evidence" value="ECO:0007669"/>
    <property type="project" value="InterPro"/>
</dbReference>
<feature type="region of interest" description="Disordered" evidence="6">
    <location>
        <begin position="192"/>
        <end position="233"/>
    </location>
</feature>
<reference evidence="8" key="1">
    <citation type="submission" date="2016-04" db="EMBL/GenBank/DDBJ databases">
        <authorList>
            <person name="Evans L.H."/>
            <person name="Alamgir A."/>
            <person name="Owens N."/>
            <person name="Weber N.D."/>
            <person name="Virtaneva K."/>
            <person name="Barbian K."/>
            <person name="Babar A."/>
            <person name="Rosenke K."/>
        </authorList>
    </citation>
    <scope>NUCLEOTIDE SEQUENCE [LARGE SCALE GENOMIC DNA]</scope>
    <source>
        <strain evidence="8">CBS 101.48</strain>
    </source>
</reference>
<dbReference type="InterPro" id="IPR050142">
    <property type="entry name" value="MADS-box/MEF2_TF"/>
</dbReference>
<evidence type="ECO:0000256" key="1">
    <source>
        <dbReference type="ARBA" id="ARBA00004123"/>
    </source>
</evidence>
<sequence length="323" mass="36243">MEQLPLGYQAIAQSSHYHQQDLSLEPPSTGTQQEDSDNDSTPSKPGKRSGKRKIKIEYIEEKSKRHITFSKRKAGIMKKAYELSTLTGTQVLLLVVSETGLVYTFTTPKLQPIVANPEGKSIIQACLNASESISPQDTAVSKLEKGTILEKEKGKCTIHMVLTFIFSQPHLSPNNNAVPIIGANATSTIKSESYDTTTPMSKYESTSLYSPQHDHHSPHSLHSPHPIPQPYPARQHVGQINTQQRLQHVPSHRPHPIQPHNQIYQHHIQQDAVQYQLPNASLPDMYQSRYYQDDYTNTNTTTTPPTPYPSYSTTHPFGSNPYQ</sequence>
<dbReference type="Gene3D" id="3.40.1810.10">
    <property type="entry name" value="Transcription factor, MADS-box"/>
    <property type="match status" value="1"/>
</dbReference>
<comment type="subcellular location">
    <subcellularLocation>
        <location evidence="1">Nucleus</location>
    </subcellularLocation>
</comment>
<dbReference type="SMART" id="SM00432">
    <property type="entry name" value="MADS"/>
    <property type="match status" value="1"/>
</dbReference>
<dbReference type="FunFam" id="3.40.1810.10:FF:000002">
    <property type="entry name" value="Serum response factor b"/>
    <property type="match status" value="1"/>
</dbReference>
<dbReference type="InterPro" id="IPR036879">
    <property type="entry name" value="TF_MADSbox_sf"/>
</dbReference>
<accession>A0A168SBP4</accession>
<protein>
    <recommendedName>
        <fullName evidence="7">MADS-box domain-containing protein</fullName>
    </recommendedName>
</protein>
<dbReference type="InterPro" id="IPR033897">
    <property type="entry name" value="SRF-like_MADS-box"/>
</dbReference>
<dbReference type="GO" id="GO:0005634">
    <property type="term" value="C:nucleus"/>
    <property type="evidence" value="ECO:0007669"/>
    <property type="project" value="UniProtKB-SubCell"/>
</dbReference>
<dbReference type="PANTHER" id="PTHR48019">
    <property type="entry name" value="SERUM RESPONSE FACTOR HOMOLOG"/>
    <property type="match status" value="1"/>
</dbReference>
<gene>
    <name evidence="8" type="primary">ABSGL_13862.1 scaffold 14339</name>
</gene>
<dbReference type="PRINTS" id="PR00404">
    <property type="entry name" value="MADSDOMAIN"/>
</dbReference>
<evidence type="ECO:0000259" key="7">
    <source>
        <dbReference type="PROSITE" id="PS50066"/>
    </source>
</evidence>
<organism evidence="8">
    <name type="scientific">Absidia glauca</name>
    <name type="common">Pin mould</name>
    <dbReference type="NCBI Taxonomy" id="4829"/>
    <lineage>
        <taxon>Eukaryota</taxon>
        <taxon>Fungi</taxon>
        <taxon>Fungi incertae sedis</taxon>
        <taxon>Mucoromycota</taxon>
        <taxon>Mucoromycotina</taxon>
        <taxon>Mucoromycetes</taxon>
        <taxon>Mucorales</taxon>
        <taxon>Cunninghamellaceae</taxon>
        <taxon>Absidia</taxon>
    </lineage>
</organism>
<evidence type="ECO:0000313" key="8">
    <source>
        <dbReference type="EMBL" id="SAM08200.1"/>
    </source>
</evidence>
<evidence type="ECO:0000256" key="6">
    <source>
        <dbReference type="SAM" id="MobiDB-lite"/>
    </source>
</evidence>
<keyword evidence="5" id="KW-0539">Nucleus</keyword>
<evidence type="ECO:0000256" key="4">
    <source>
        <dbReference type="ARBA" id="ARBA00023163"/>
    </source>
</evidence>
<dbReference type="OrthoDB" id="2284405at2759"/>
<feature type="region of interest" description="Disordered" evidence="6">
    <location>
        <begin position="294"/>
        <end position="323"/>
    </location>
</feature>
<feature type="region of interest" description="Disordered" evidence="6">
    <location>
        <begin position="14"/>
        <end position="52"/>
    </location>
</feature>
<feature type="compositionally biased region" description="Polar residues" evidence="6">
    <location>
        <begin position="14"/>
        <end position="43"/>
    </location>
</feature>
<keyword evidence="3" id="KW-0238">DNA-binding</keyword>
<name>A0A168SBP4_ABSGL</name>
<keyword evidence="4" id="KW-0804">Transcription</keyword>
<evidence type="ECO:0000256" key="3">
    <source>
        <dbReference type="ARBA" id="ARBA00023125"/>
    </source>
</evidence>